<feature type="domain" description="HTH marR-type" evidence="4">
    <location>
        <begin position="8"/>
        <end position="132"/>
    </location>
</feature>
<evidence type="ECO:0000256" key="3">
    <source>
        <dbReference type="ARBA" id="ARBA00023163"/>
    </source>
</evidence>
<evidence type="ECO:0000259" key="4">
    <source>
        <dbReference type="PROSITE" id="PS50995"/>
    </source>
</evidence>
<gene>
    <name evidence="5" type="ORF">KRR39_05605</name>
</gene>
<dbReference type="InterPro" id="IPR039422">
    <property type="entry name" value="MarR/SlyA-like"/>
</dbReference>
<name>A0A975Y188_9ACTN</name>
<keyword evidence="6" id="KW-1185">Reference proteome</keyword>
<organism evidence="5 6">
    <name type="scientific">Nocardioides panacis</name>
    <dbReference type="NCBI Taxonomy" id="2849501"/>
    <lineage>
        <taxon>Bacteria</taxon>
        <taxon>Bacillati</taxon>
        <taxon>Actinomycetota</taxon>
        <taxon>Actinomycetes</taxon>
        <taxon>Propionibacteriales</taxon>
        <taxon>Nocardioidaceae</taxon>
        <taxon>Nocardioides</taxon>
    </lineage>
</organism>
<dbReference type="AlphaFoldDB" id="A0A975Y188"/>
<dbReference type="PANTHER" id="PTHR33164">
    <property type="entry name" value="TRANSCRIPTIONAL REGULATOR, MARR FAMILY"/>
    <property type="match status" value="1"/>
</dbReference>
<dbReference type="PANTHER" id="PTHR33164:SF64">
    <property type="entry name" value="TRANSCRIPTIONAL REGULATOR SLYA"/>
    <property type="match status" value="1"/>
</dbReference>
<dbReference type="SMART" id="SM00347">
    <property type="entry name" value="HTH_MARR"/>
    <property type="match status" value="1"/>
</dbReference>
<dbReference type="EMBL" id="CP077062">
    <property type="protein sequence ID" value="QWZ09261.1"/>
    <property type="molecule type" value="Genomic_DNA"/>
</dbReference>
<dbReference type="PROSITE" id="PS50995">
    <property type="entry name" value="HTH_MARR_2"/>
    <property type="match status" value="1"/>
</dbReference>
<dbReference type="InterPro" id="IPR000835">
    <property type="entry name" value="HTH_MarR-typ"/>
</dbReference>
<keyword evidence="3" id="KW-0804">Transcription</keyword>
<keyword evidence="2" id="KW-0238">DNA-binding</keyword>
<dbReference type="KEGG" id="nps:KRR39_05605"/>
<dbReference type="Pfam" id="PF12802">
    <property type="entry name" value="MarR_2"/>
    <property type="match status" value="1"/>
</dbReference>
<dbReference type="GO" id="GO:0003700">
    <property type="term" value="F:DNA-binding transcription factor activity"/>
    <property type="evidence" value="ECO:0007669"/>
    <property type="project" value="InterPro"/>
</dbReference>
<keyword evidence="1" id="KW-0805">Transcription regulation</keyword>
<proteinExistence type="predicted"/>
<sequence length="132" mass="14495">MGHSVDATTSVVERLTRAQRYAAQGLSRLLAEDGCTLDQWRVLRVLADGEGHLMGEVAAELLLAQPTLTRVVDGLVDRAQVYRRASDADGRKVSVHLSRQGRTRLARLDAIAAAHETALRDDPRWRELSAGL</sequence>
<dbReference type="GO" id="GO:0003677">
    <property type="term" value="F:DNA binding"/>
    <property type="evidence" value="ECO:0007669"/>
    <property type="project" value="UniProtKB-KW"/>
</dbReference>
<evidence type="ECO:0000256" key="2">
    <source>
        <dbReference type="ARBA" id="ARBA00023125"/>
    </source>
</evidence>
<protein>
    <submittedName>
        <fullName evidence="5">MarR family winged helix-turn-helix transcriptional regulator</fullName>
    </submittedName>
</protein>
<dbReference type="GO" id="GO:0006950">
    <property type="term" value="P:response to stress"/>
    <property type="evidence" value="ECO:0007669"/>
    <property type="project" value="TreeGrafter"/>
</dbReference>
<dbReference type="RefSeq" id="WP_216941107.1">
    <property type="nucleotide sequence ID" value="NZ_CP077062.1"/>
</dbReference>
<evidence type="ECO:0000313" key="5">
    <source>
        <dbReference type="EMBL" id="QWZ09261.1"/>
    </source>
</evidence>
<evidence type="ECO:0000313" key="6">
    <source>
        <dbReference type="Proteomes" id="UP000683575"/>
    </source>
</evidence>
<evidence type="ECO:0000256" key="1">
    <source>
        <dbReference type="ARBA" id="ARBA00023015"/>
    </source>
</evidence>
<accession>A0A975Y188</accession>
<reference evidence="5" key="1">
    <citation type="submission" date="2021-06" db="EMBL/GenBank/DDBJ databases">
        <title>Complete genome sequence of Nocardioides sp. G188.</title>
        <authorList>
            <person name="Im W.-T."/>
        </authorList>
    </citation>
    <scope>NUCLEOTIDE SEQUENCE</scope>
    <source>
        <strain evidence="5">G188</strain>
    </source>
</reference>
<dbReference type="Proteomes" id="UP000683575">
    <property type="component" value="Chromosome"/>
</dbReference>